<gene>
    <name evidence="6" type="primary">abc-f</name>
    <name evidence="6" type="ORF">QJS35_21575</name>
</gene>
<comment type="caution">
    <text evidence="6">The sequence shown here is derived from an EMBL/GenBank/DDBJ whole genome shotgun (WGS) entry which is preliminary data.</text>
</comment>
<dbReference type="SUPFAM" id="SSF52540">
    <property type="entry name" value="P-loop containing nucleoside triphosphate hydrolases"/>
    <property type="match status" value="2"/>
</dbReference>
<keyword evidence="4" id="KW-0175">Coiled coil</keyword>
<dbReference type="Gene3D" id="3.40.50.300">
    <property type="entry name" value="P-loop containing nucleotide triphosphate hydrolases"/>
    <property type="match status" value="3"/>
</dbReference>
<dbReference type="Proteomes" id="UP001493487">
    <property type="component" value="Unassembled WGS sequence"/>
</dbReference>
<evidence type="ECO:0000313" key="7">
    <source>
        <dbReference type="Proteomes" id="UP001493487"/>
    </source>
</evidence>
<dbReference type="InterPro" id="IPR003439">
    <property type="entry name" value="ABC_transporter-like_ATP-bd"/>
</dbReference>
<name>A0ABV1KYV4_9BACL</name>
<evidence type="ECO:0000256" key="4">
    <source>
        <dbReference type="SAM" id="Coils"/>
    </source>
</evidence>
<dbReference type="PROSITE" id="PS00211">
    <property type="entry name" value="ABC_TRANSPORTER_1"/>
    <property type="match status" value="1"/>
</dbReference>
<feature type="domain" description="ABC transporter" evidence="5">
    <location>
        <begin position="4"/>
        <end position="195"/>
    </location>
</feature>
<reference evidence="6 7" key="1">
    <citation type="journal article" date="2023" name="Genome Announc.">
        <title>Pan-Genome Analyses of the Genus Cohnella and Proposal of the Novel Species Cohnella silvisoli sp. nov., Isolated from Forest Soil.</title>
        <authorList>
            <person name="Wang C."/>
            <person name="Mao L."/>
            <person name="Bao G."/>
            <person name="Zhu H."/>
        </authorList>
    </citation>
    <scope>NUCLEOTIDE SEQUENCE [LARGE SCALE GENOMIC DNA]</scope>
    <source>
        <strain evidence="6 7">NL03-T5-1</strain>
    </source>
</reference>
<proteinExistence type="predicted"/>
<dbReference type="SMART" id="SM00382">
    <property type="entry name" value="AAA"/>
    <property type="match status" value="2"/>
</dbReference>
<dbReference type="RefSeq" id="WP_232184810.1">
    <property type="nucleotide sequence ID" value="NZ_JAIOAP010000003.1"/>
</dbReference>
<evidence type="ECO:0000259" key="5">
    <source>
        <dbReference type="PROSITE" id="PS50893"/>
    </source>
</evidence>
<feature type="coiled-coil region" evidence="4">
    <location>
        <begin position="184"/>
        <end position="218"/>
    </location>
</feature>
<dbReference type="NCBIfam" id="NF000355">
    <property type="entry name" value="ribo_prot_ABC_F"/>
    <property type="match status" value="1"/>
</dbReference>
<dbReference type="PANTHER" id="PTHR19211">
    <property type="entry name" value="ATP-BINDING TRANSPORT PROTEIN-RELATED"/>
    <property type="match status" value="1"/>
</dbReference>
<sequence length="485" mass="54283">MPIILVKDITFSYGDRELLRWDGKFAINDGDRIGIVGVNGSGKSTLMQLLAGKKQPDRGTVTVNSNFSIIEQIADEVSTPLTGVNRSWWSVPDEDRETFSGGEETRMKIAAALEEHAPLLFADEPTSHLDLTGTIQLRKSLQHYPGAVVLISHDRELLDAVCNNILEVEEGKVTAFTGNYSDYQQQKANNLQRAQFEYEQYREEKKRLEQAARHKVEQAHKQKGKPARMSNKEARLGIAKAQNAEAKRIRSANAVLSRLEHMDVKERPILPDPVNFDVNAHVPIASKEILRLESVRVTREQRELFPPLTFTLKPGMKTAVIGPNGCGKSTLLHTIKEGAEGITTAPRASIGFFDQKLEHLVATDTVLQAVSKHSRYSDTQLRNLLARLGFRKDSVFRLIRQLSGGEKVKAALAQLFFGQYNLLLLDEPTNYLDALTREQLETVLAAYPGTLLFATHDMRLVKRVASHTLTYDNGIFRFAEAFPPS</sequence>
<evidence type="ECO:0000313" key="6">
    <source>
        <dbReference type="EMBL" id="MEQ4484982.1"/>
    </source>
</evidence>
<dbReference type="CDD" id="cd03221">
    <property type="entry name" value="ABCF_EF-3"/>
    <property type="match status" value="2"/>
</dbReference>
<protein>
    <submittedName>
        <fullName evidence="6">ABC-F type ribosomal protection protein</fullName>
    </submittedName>
</protein>
<dbReference type="PROSITE" id="PS50893">
    <property type="entry name" value="ABC_TRANSPORTER_2"/>
    <property type="match status" value="2"/>
</dbReference>
<dbReference type="InterPro" id="IPR003593">
    <property type="entry name" value="AAA+_ATPase"/>
</dbReference>
<dbReference type="PANTHER" id="PTHR19211:SF100">
    <property type="entry name" value="RIBOSOME PROTECTION PROTEIN VMLR"/>
    <property type="match status" value="1"/>
</dbReference>
<accession>A0ABV1KYV4</accession>
<organism evidence="6 7">
    <name type="scientific">Cohnella silvisoli</name>
    <dbReference type="NCBI Taxonomy" id="2873699"/>
    <lineage>
        <taxon>Bacteria</taxon>
        <taxon>Bacillati</taxon>
        <taxon>Bacillota</taxon>
        <taxon>Bacilli</taxon>
        <taxon>Bacillales</taxon>
        <taxon>Paenibacillaceae</taxon>
        <taxon>Cohnella</taxon>
    </lineage>
</organism>
<dbReference type="InterPro" id="IPR027417">
    <property type="entry name" value="P-loop_NTPase"/>
</dbReference>
<dbReference type="Pfam" id="PF00005">
    <property type="entry name" value="ABC_tran"/>
    <property type="match status" value="3"/>
</dbReference>
<keyword evidence="2" id="KW-0547">Nucleotide-binding</keyword>
<keyword evidence="3" id="KW-0067">ATP-binding</keyword>
<keyword evidence="1" id="KW-0677">Repeat</keyword>
<evidence type="ECO:0000256" key="1">
    <source>
        <dbReference type="ARBA" id="ARBA00022737"/>
    </source>
</evidence>
<dbReference type="InterPro" id="IPR050611">
    <property type="entry name" value="ABCF"/>
</dbReference>
<evidence type="ECO:0000256" key="3">
    <source>
        <dbReference type="ARBA" id="ARBA00022840"/>
    </source>
</evidence>
<feature type="domain" description="ABC transporter" evidence="5">
    <location>
        <begin position="290"/>
        <end position="483"/>
    </location>
</feature>
<keyword evidence="7" id="KW-1185">Reference proteome</keyword>
<dbReference type="EMBL" id="JASKHM010000013">
    <property type="protein sequence ID" value="MEQ4484982.1"/>
    <property type="molecule type" value="Genomic_DNA"/>
</dbReference>
<dbReference type="InterPro" id="IPR017871">
    <property type="entry name" value="ABC_transporter-like_CS"/>
</dbReference>
<evidence type="ECO:0000256" key="2">
    <source>
        <dbReference type="ARBA" id="ARBA00022741"/>
    </source>
</evidence>